<dbReference type="GO" id="GO:0050616">
    <property type="term" value="F:secologanin synthase activity"/>
    <property type="evidence" value="ECO:0007669"/>
    <property type="project" value="UniProtKB-EC"/>
</dbReference>
<reference evidence="2" key="1">
    <citation type="journal article" date="2017" name="Nature">
        <title>The sunflower genome provides insights into oil metabolism, flowering and Asterid evolution.</title>
        <authorList>
            <person name="Badouin H."/>
            <person name="Gouzy J."/>
            <person name="Grassa C.J."/>
            <person name="Murat F."/>
            <person name="Staton S.E."/>
            <person name="Cottret L."/>
            <person name="Lelandais-Briere C."/>
            <person name="Owens G.L."/>
            <person name="Carrere S."/>
            <person name="Mayjonade B."/>
            <person name="Legrand L."/>
            <person name="Gill N."/>
            <person name="Kane N.C."/>
            <person name="Bowers J.E."/>
            <person name="Hubner S."/>
            <person name="Bellec A."/>
            <person name="Berard A."/>
            <person name="Berges H."/>
            <person name="Blanchet N."/>
            <person name="Boniface M.C."/>
            <person name="Brunel D."/>
            <person name="Catrice O."/>
            <person name="Chaidir N."/>
            <person name="Claudel C."/>
            <person name="Donnadieu C."/>
            <person name="Faraut T."/>
            <person name="Fievet G."/>
            <person name="Helmstetter N."/>
            <person name="King M."/>
            <person name="Knapp S.J."/>
            <person name="Lai Z."/>
            <person name="Le Paslier M.C."/>
            <person name="Lippi Y."/>
            <person name="Lorenzon L."/>
            <person name="Mandel J.R."/>
            <person name="Marage G."/>
            <person name="Marchand G."/>
            <person name="Marquand E."/>
            <person name="Bret-Mestries E."/>
            <person name="Morien E."/>
            <person name="Nambeesan S."/>
            <person name="Nguyen T."/>
            <person name="Pegot-Espagnet P."/>
            <person name="Pouilly N."/>
            <person name="Raftis F."/>
            <person name="Sallet E."/>
            <person name="Schiex T."/>
            <person name="Thomas J."/>
            <person name="Vandecasteele C."/>
            <person name="Vares D."/>
            <person name="Vear F."/>
            <person name="Vautrin S."/>
            <person name="Crespi M."/>
            <person name="Mangin B."/>
            <person name="Burke J.M."/>
            <person name="Salse J."/>
            <person name="Munos S."/>
            <person name="Vincourt P."/>
            <person name="Rieseberg L.H."/>
            <person name="Langlade N.B."/>
        </authorList>
    </citation>
    <scope>NUCLEOTIDE SEQUENCE</scope>
    <source>
        <tissue evidence="2">Leaves</tissue>
    </source>
</reference>
<reference evidence="2" key="2">
    <citation type="submission" date="2020-06" db="EMBL/GenBank/DDBJ databases">
        <title>Helianthus annuus Genome sequencing and assembly Release 2.</title>
        <authorList>
            <person name="Gouzy J."/>
            <person name="Langlade N."/>
            <person name="Munos S."/>
        </authorList>
    </citation>
    <scope>NUCLEOTIDE SEQUENCE</scope>
    <source>
        <tissue evidence="2">Leaves</tissue>
    </source>
</reference>
<proteinExistence type="predicted"/>
<comment type="caution">
    <text evidence="2">The sequence shown here is derived from an EMBL/GenBank/DDBJ whole genome shotgun (WGS) entry which is preliminary data.</text>
</comment>
<name>A0A9K3JHM1_HELAN</name>
<sequence>MVAAVGKLVIAIIVVVILRWGWKLLNWAWLNPKKLEKSLREQGYKGNSYKLLKGDLIELATMVKEV</sequence>
<keyword evidence="1" id="KW-1133">Transmembrane helix</keyword>
<keyword evidence="1" id="KW-0472">Membrane</keyword>
<evidence type="ECO:0000313" key="3">
    <source>
        <dbReference type="Proteomes" id="UP000215914"/>
    </source>
</evidence>
<dbReference type="Proteomes" id="UP000215914">
    <property type="component" value="Unassembled WGS sequence"/>
</dbReference>
<accession>A0A9K3JHM1</accession>
<keyword evidence="1" id="KW-0812">Transmembrane</keyword>
<dbReference type="EMBL" id="MNCJ02000318">
    <property type="protein sequence ID" value="KAF5814705.1"/>
    <property type="molecule type" value="Genomic_DNA"/>
</dbReference>
<evidence type="ECO:0000256" key="1">
    <source>
        <dbReference type="SAM" id="Phobius"/>
    </source>
</evidence>
<dbReference type="EC" id="1.14.19.62" evidence="2"/>
<organism evidence="2 3">
    <name type="scientific">Helianthus annuus</name>
    <name type="common">Common sunflower</name>
    <dbReference type="NCBI Taxonomy" id="4232"/>
    <lineage>
        <taxon>Eukaryota</taxon>
        <taxon>Viridiplantae</taxon>
        <taxon>Streptophyta</taxon>
        <taxon>Embryophyta</taxon>
        <taxon>Tracheophyta</taxon>
        <taxon>Spermatophyta</taxon>
        <taxon>Magnoliopsida</taxon>
        <taxon>eudicotyledons</taxon>
        <taxon>Gunneridae</taxon>
        <taxon>Pentapetalae</taxon>
        <taxon>asterids</taxon>
        <taxon>campanulids</taxon>
        <taxon>Asterales</taxon>
        <taxon>Asteraceae</taxon>
        <taxon>Asteroideae</taxon>
        <taxon>Heliantheae alliance</taxon>
        <taxon>Heliantheae</taxon>
        <taxon>Helianthus</taxon>
    </lineage>
</organism>
<keyword evidence="2" id="KW-0560">Oxidoreductase</keyword>
<evidence type="ECO:0000313" key="2">
    <source>
        <dbReference type="EMBL" id="KAF5814705.1"/>
    </source>
</evidence>
<dbReference type="AlphaFoldDB" id="A0A9K3JHM1"/>
<protein>
    <submittedName>
        <fullName evidence="2">Secologanin synthase</fullName>
        <ecNumber evidence="2">1.14.19.62</ecNumber>
    </submittedName>
</protein>
<dbReference type="Gramene" id="mRNA:HanXRQr2_Chr03g0114131">
    <property type="protein sequence ID" value="CDS:HanXRQr2_Chr03g0114131.1"/>
    <property type="gene ID" value="HanXRQr2_Chr03g0114131"/>
</dbReference>
<gene>
    <name evidence="2" type="ORF">HanXRQr2_Chr03g0114131</name>
</gene>
<keyword evidence="3" id="KW-1185">Reference proteome</keyword>
<feature type="transmembrane region" description="Helical" evidence="1">
    <location>
        <begin position="6"/>
        <end position="30"/>
    </location>
</feature>